<dbReference type="Proteomes" id="UP000813018">
    <property type="component" value="Unassembled WGS sequence"/>
</dbReference>
<dbReference type="PROSITE" id="PS00137">
    <property type="entry name" value="SUBTILASE_HIS"/>
    <property type="match status" value="1"/>
</dbReference>
<keyword evidence="3 5" id="KW-0378">Hydrolase</keyword>
<evidence type="ECO:0000259" key="7">
    <source>
        <dbReference type="PROSITE" id="PS51272"/>
    </source>
</evidence>
<dbReference type="PROSITE" id="PS00138">
    <property type="entry name" value="SUBTILASE_SER"/>
    <property type="match status" value="1"/>
</dbReference>
<evidence type="ECO:0000313" key="8">
    <source>
        <dbReference type="EMBL" id="MBW7469348.1"/>
    </source>
</evidence>
<dbReference type="InterPro" id="IPR036852">
    <property type="entry name" value="Peptidase_S8/S53_dom_sf"/>
</dbReference>
<feature type="active site" description="Charge relay system" evidence="5">
    <location>
        <position position="145"/>
    </location>
</feature>
<evidence type="ECO:0000256" key="6">
    <source>
        <dbReference type="SAM" id="SignalP"/>
    </source>
</evidence>
<evidence type="ECO:0000256" key="1">
    <source>
        <dbReference type="ARBA" id="ARBA00011073"/>
    </source>
</evidence>
<proteinExistence type="inferred from homology"/>
<dbReference type="InterPro" id="IPR000209">
    <property type="entry name" value="Peptidase_S8/S53_dom"/>
</dbReference>
<evidence type="ECO:0000256" key="2">
    <source>
        <dbReference type="ARBA" id="ARBA00022670"/>
    </source>
</evidence>
<feature type="active site" description="Charge relay system" evidence="5">
    <location>
        <position position="195"/>
    </location>
</feature>
<accession>A0ABS7CZV8</accession>
<dbReference type="Gene3D" id="3.40.50.200">
    <property type="entry name" value="Peptidase S8/S53 domain"/>
    <property type="match status" value="1"/>
</dbReference>
<feature type="chain" id="PRO_5047330859" evidence="6">
    <location>
        <begin position="21"/>
        <end position="918"/>
    </location>
</feature>
<gene>
    <name evidence="8" type="ORF">K0O23_19925</name>
</gene>
<sequence length="918" mass="96420">MKRILAVAVICLLSISHVFAQAFVDPKLKAALTDRITPVQVVVTFNSEGAPTLLDKSVLTQAGILQGLTLRALPIAGVLATASQIEQLAKSPRVLSLYLNESLKYENNTGTAITGVNKVRNEMAFTTLNGGMPVSGKGIGVLVNDSGVDGTHPDLQFGKNLKQNVTAATNLNSVSGILPYTPLENIPNTDATGGHGTHVAGIVGGTGQASSGKYTGVAPGADLVGYGSGAALLLLDVLSGFDYAIINQAQYNIRVITNSFGTTSDTGTDVNPADPITLATKRCVDRNIVVVFSAGNSGPSSGTMTGQYKKAPWVIAVAAGDKQGRLANFSSRGVKGKGGSFMLDGKAYTWQDRPTITSPGVDIIAARVIAPVSSLSADKDATELDPAHVPYYTHMSGTSMAAPHVAGIVALLLDANPSLTVAQVKEILQQTATNIPGRASWEVGAGYVNAYAAVDRAFRASAPYGSTLNFTRTFNSNVNSNNISEKFTIDFNPATTATNRTTFNVAAGTTGIEAKIKVTGVAGETGNPVRLTLISPSGIRTSAGIPVLFALSYDRGVAIASPEAGTWTVEISGLNGVAFPEKINGVVEMITAAGTTGLNDIAGHPAEASIIMAVNARLADGLTDGGYKPDELLKRIDMADYLMMGEGIRQYLPVNGSYTLTDVKERNLLAESIVAKGAALRDKEHVFNGIMLPTAPGKFSPNSKVNRAEVSYSLVQALGLQKFALERNGKTPTVEVNGTSYPIEDAADIPEGLEGYVSVALELNMINAYYTVTQGPYDLQPTLHATFKPLKDVTRADFAVIVTRTHALWNAATQPIAASGTANALMVSNLSTTNEHVYSYPNPFTGVTTISYVVPQDGEVQIAVYDVLGKKVQTLVAGSMKAGSYTTNFDGSNLPGGTYIYRVKAGDKVYSNMMILTR</sequence>
<keyword evidence="6" id="KW-0732">Signal</keyword>
<dbReference type="Pfam" id="PF18962">
    <property type="entry name" value="Por_Secre_tail"/>
    <property type="match status" value="1"/>
</dbReference>
<reference evidence="8 9" key="1">
    <citation type="journal article" date="2016" name="Int. J. Syst. Evol. Microbiol.">
        <title>Pontibacter aydingkolensis sp. nov., isolated from soil of a salt lake.</title>
        <authorList>
            <person name="Osman G."/>
            <person name="Zhang T."/>
            <person name="Lou K."/>
            <person name="Gao Y."/>
            <person name="Chang W."/>
            <person name="Lin Q."/>
            <person name="Yang H.M."/>
            <person name="Huo X.D."/>
            <person name="Wang N."/>
        </authorList>
    </citation>
    <scope>NUCLEOTIDE SEQUENCE [LARGE SCALE GENOMIC DNA]</scope>
    <source>
        <strain evidence="8 9">KACC 19255</strain>
    </source>
</reference>
<feature type="domain" description="SLH" evidence="7">
    <location>
        <begin position="740"/>
        <end position="816"/>
    </location>
</feature>
<evidence type="ECO:0000313" key="9">
    <source>
        <dbReference type="Proteomes" id="UP000813018"/>
    </source>
</evidence>
<dbReference type="RefSeq" id="WP_219879220.1">
    <property type="nucleotide sequence ID" value="NZ_JAHYXK010000038.1"/>
</dbReference>
<dbReference type="PROSITE" id="PS51892">
    <property type="entry name" value="SUBTILASE"/>
    <property type="match status" value="1"/>
</dbReference>
<keyword evidence="2 5" id="KW-0645">Protease</keyword>
<dbReference type="InterPro" id="IPR001119">
    <property type="entry name" value="SLH_dom"/>
</dbReference>
<dbReference type="InterPro" id="IPR026444">
    <property type="entry name" value="Secre_tail"/>
</dbReference>
<dbReference type="PRINTS" id="PR00723">
    <property type="entry name" value="SUBTILISIN"/>
</dbReference>
<dbReference type="InterPro" id="IPR022398">
    <property type="entry name" value="Peptidase_S8_His-AS"/>
</dbReference>
<feature type="signal peptide" evidence="6">
    <location>
        <begin position="1"/>
        <end position="20"/>
    </location>
</feature>
<dbReference type="PANTHER" id="PTHR43806">
    <property type="entry name" value="PEPTIDASE S8"/>
    <property type="match status" value="1"/>
</dbReference>
<dbReference type="Gene3D" id="2.60.40.4070">
    <property type="match status" value="1"/>
</dbReference>
<dbReference type="InterPro" id="IPR050131">
    <property type="entry name" value="Peptidase_S8_subtilisin-like"/>
</dbReference>
<keyword evidence="4 5" id="KW-0720">Serine protease</keyword>
<dbReference type="InterPro" id="IPR015500">
    <property type="entry name" value="Peptidase_S8_subtilisin-rel"/>
</dbReference>
<evidence type="ECO:0000256" key="3">
    <source>
        <dbReference type="ARBA" id="ARBA00022801"/>
    </source>
</evidence>
<dbReference type="NCBIfam" id="TIGR04183">
    <property type="entry name" value="Por_Secre_tail"/>
    <property type="match status" value="1"/>
</dbReference>
<dbReference type="PROSITE" id="PS51272">
    <property type="entry name" value="SLH"/>
    <property type="match status" value="1"/>
</dbReference>
<dbReference type="SUPFAM" id="SSF52743">
    <property type="entry name" value="Subtilisin-like"/>
    <property type="match status" value="1"/>
</dbReference>
<dbReference type="EMBL" id="JAHYXK010000038">
    <property type="protein sequence ID" value="MBW7469348.1"/>
    <property type="molecule type" value="Genomic_DNA"/>
</dbReference>
<organism evidence="8 9">
    <name type="scientific">Pontibacter aydingkolensis</name>
    <dbReference type="NCBI Taxonomy" id="1911536"/>
    <lineage>
        <taxon>Bacteria</taxon>
        <taxon>Pseudomonadati</taxon>
        <taxon>Bacteroidota</taxon>
        <taxon>Cytophagia</taxon>
        <taxon>Cytophagales</taxon>
        <taxon>Hymenobacteraceae</taxon>
        <taxon>Pontibacter</taxon>
    </lineage>
</organism>
<evidence type="ECO:0000256" key="4">
    <source>
        <dbReference type="ARBA" id="ARBA00022825"/>
    </source>
</evidence>
<dbReference type="PANTHER" id="PTHR43806:SF11">
    <property type="entry name" value="CEREVISIN-RELATED"/>
    <property type="match status" value="1"/>
</dbReference>
<dbReference type="InterPro" id="IPR023828">
    <property type="entry name" value="Peptidase_S8_Ser-AS"/>
</dbReference>
<name>A0ABS7CZV8_9BACT</name>
<comment type="caution">
    <text evidence="8">The sequence shown here is derived from an EMBL/GenBank/DDBJ whole genome shotgun (WGS) entry which is preliminary data.</text>
</comment>
<feature type="active site" description="Charge relay system" evidence="5">
    <location>
        <position position="399"/>
    </location>
</feature>
<evidence type="ECO:0000256" key="5">
    <source>
        <dbReference type="PROSITE-ProRule" id="PRU01240"/>
    </source>
</evidence>
<keyword evidence="9" id="KW-1185">Reference proteome</keyword>
<protein>
    <submittedName>
        <fullName evidence="8">S8 family peptidase</fullName>
    </submittedName>
</protein>
<comment type="similarity">
    <text evidence="1 5">Belongs to the peptidase S8 family.</text>
</comment>
<dbReference type="Pfam" id="PF00082">
    <property type="entry name" value="Peptidase_S8"/>
    <property type="match status" value="1"/>
</dbReference>